<proteinExistence type="predicted"/>
<keyword evidence="2" id="KW-1185">Reference proteome</keyword>
<gene>
    <name evidence="1" type="ORF">M9H77_17466</name>
</gene>
<name>A0ACC0B512_CATRO</name>
<comment type="caution">
    <text evidence="1">The sequence shown here is derived from an EMBL/GenBank/DDBJ whole genome shotgun (WGS) entry which is preliminary data.</text>
</comment>
<dbReference type="EMBL" id="CM044704">
    <property type="protein sequence ID" value="KAI5667613.1"/>
    <property type="molecule type" value="Genomic_DNA"/>
</dbReference>
<organism evidence="1 2">
    <name type="scientific">Catharanthus roseus</name>
    <name type="common">Madagascar periwinkle</name>
    <name type="synonym">Vinca rosea</name>
    <dbReference type="NCBI Taxonomy" id="4058"/>
    <lineage>
        <taxon>Eukaryota</taxon>
        <taxon>Viridiplantae</taxon>
        <taxon>Streptophyta</taxon>
        <taxon>Embryophyta</taxon>
        <taxon>Tracheophyta</taxon>
        <taxon>Spermatophyta</taxon>
        <taxon>Magnoliopsida</taxon>
        <taxon>eudicotyledons</taxon>
        <taxon>Gunneridae</taxon>
        <taxon>Pentapetalae</taxon>
        <taxon>asterids</taxon>
        <taxon>lamiids</taxon>
        <taxon>Gentianales</taxon>
        <taxon>Apocynaceae</taxon>
        <taxon>Rauvolfioideae</taxon>
        <taxon>Vinceae</taxon>
        <taxon>Catharanthinae</taxon>
        <taxon>Catharanthus</taxon>
    </lineage>
</organism>
<dbReference type="Proteomes" id="UP001060085">
    <property type="component" value="Linkage Group LG04"/>
</dbReference>
<accession>A0ACC0B512</accession>
<evidence type="ECO:0000313" key="2">
    <source>
        <dbReference type="Proteomes" id="UP001060085"/>
    </source>
</evidence>
<protein>
    <submittedName>
        <fullName evidence="1">Uncharacterized protein</fullName>
    </submittedName>
</protein>
<evidence type="ECO:0000313" key="1">
    <source>
        <dbReference type="EMBL" id="KAI5667613.1"/>
    </source>
</evidence>
<reference evidence="2" key="1">
    <citation type="journal article" date="2023" name="Nat. Plants">
        <title>Single-cell RNA sequencing provides a high-resolution roadmap for understanding the multicellular compartmentation of specialized metabolism.</title>
        <authorList>
            <person name="Sun S."/>
            <person name="Shen X."/>
            <person name="Li Y."/>
            <person name="Li Y."/>
            <person name="Wang S."/>
            <person name="Li R."/>
            <person name="Zhang H."/>
            <person name="Shen G."/>
            <person name="Guo B."/>
            <person name="Wei J."/>
            <person name="Xu J."/>
            <person name="St-Pierre B."/>
            <person name="Chen S."/>
            <person name="Sun C."/>
        </authorList>
    </citation>
    <scope>NUCLEOTIDE SEQUENCE [LARGE SCALE GENOMIC DNA]</scope>
</reference>
<sequence length="130" mass="15043">MLLRRLRRTGCRKKHDRGSSLLKCTTGSFKKVIMVQYVTIGRVWTSEVLHFGVETTNRAKSEHSVLKLWLLTCHGQIVEIKTSLEISKLKEKYDAKSNPILKNISNNINHLALKKICLEIKRVRKIFDDP</sequence>